<dbReference type="Proteomes" id="UP000054742">
    <property type="component" value="Unassembled WGS sequence"/>
</dbReference>
<protein>
    <submittedName>
        <fullName evidence="1">Uncharacterized protein</fullName>
    </submittedName>
</protein>
<sequence length="90" mass="10221">MSTKKNIIPVLKQSWPYKKYYMAMPFHRQEYVQSLIGLPIPASTQWQLMEELAGCALLVFPALEILAANGSLIHNDDTVRYDSSQPTKPP</sequence>
<evidence type="ECO:0000313" key="2">
    <source>
        <dbReference type="Proteomes" id="UP000054742"/>
    </source>
</evidence>
<keyword evidence="2" id="KW-1185">Reference proteome</keyword>
<organism evidence="1 2">
    <name type="scientific">Legionella brunensis</name>
    <dbReference type="NCBI Taxonomy" id="29422"/>
    <lineage>
        <taxon>Bacteria</taxon>
        <taxon>Pseudomonadati</taxon>
        <taxon>Pseudomonadota</taxon>
        <taxon>Gammaproteobacteria</taxon>
        <taxon>Legionellales</taxon>
        <taxon>Legionellaceae</taxon>
        <taxon>Legionella</taxon>
    </lineage>
</organism>
<gene>
    <name evidence="1" type="ORF">Lbru_1732</name>
</gene>
<dbReference type="AlphaFoldDB" id="A0A0W0SHE8"/>
<comment type="caution">
    <text evidence="1">The sequence shown here is derived from an EMBL/GenBank/DDBJ whole genome shotgun (WGS) entry which is preliminary data.</text>
</comment>
<proteinExistence type="predicted"/>
<evidence type="ECO:0000313" key="1">
    <source>
        <dbReference type="EMBL" id="KTC82812.1"/>
    </source>
</evidence>
<reference evidence="1 2" key="1">
    <citation type="submission" date="2015-11" db="EMBL/GenBank/DDBJ databases">
        <title>Genomic analysis of 38 Legionella species identifies large and diverse effector repertoires.</title>
        <authorList>
            <person name="Burstein D."/>
            <person name="Amaro F."/>
            <person name="Zusman T."/>
            <person name="Lifshitz Z."/>
            <person name="Cohen O."/>
            <person name="Gilbert J.A."/>
            <person name="Pupko T."/>
            <person name="Shuman H.A."/>
            <person name="Segal G."/>
        </authorList>
    </citation>
    <scope>NUCLEOTIDE SEQUENCE [LARGE SCALE GENOMIC DNA]</scope>
    <source>
        <strain evidence="1 2">ATCC 43878</strain>
    </source>
</reference>
<name>A0A0W0SHE8_9GAMM</name>
<dbReference type="EMBL" id="LNXV01000020">
    <property type="protein sequence ID" value="KTC82812.1"/>
    <property type="molecule type" value="Genomic_DNA"/>
</dbReference>
<dbReference type="STRING" id="29422.Lbru_1732"/>
<accession>A0A0W0SHE8</accession>
<dbReference type="PATRIC" id="fig|29422.6.peg.1841"/>